<dbReference type="InterPro" id="IPR007345">
    <property type="entry name" value="Polysacch_pyruvyl_Trfase"/>
</dbReference>
<keyword evidence="3" id="KW-1185">Reference proteome</keyword>
<dbReference type="KEGG" id="vas:GT360_13430"/>
<dbReference type="RefSeq" id="WP_164649335.1">
    <property type="nucleotide sequence ID" value="NZ_CP047475.1"/>
</dbReference>
<sequence>MTIKENKKKVGIVTFHDAHNYGALLQAYALKHKISSLGYDVGFVDAKNEKLSGKYNIWPTIKTDRSLVVEAKKMVRLLLDFSRKKARYNGFNQFIDKYINTDIPNSLDSIVIGSDQVWNFNITGGVDPIYFGEIEGVSTKNVISYAASMGNGMKPESFTSEFRGKLENLNQVGVREKQLQESLADNFGVESVVTLDPTLLLTEEEWSEITPSSKQKKKYVVVYQVVEHPMANPIVDLIAEKLGLEVIVLTSKTDHSVSKSHFSTASPDDFLSLFKNAEFVITSSFHGTAFSIINKVPFYTMKFGNTVDLRSENLLSSANLLERHISDISEVDLDAVIDFENAEESLSKVREQSVAYLQSSLR</sequence>
<dbReference type="AlphaFoldDB" id="A0A7Z2YET4"/>
<evidence type="ECO:0000313" key="2">
    <source>
        <dbReference type="EMBL" id="QIA64430.1"/>
    </source>
</evidence>
<accession>A0A7Z2YET4</accession>
<dbReference type="Pfam" id="PF04230">
    <property type="entry name" value="PS_pyruv_trans"/>
    <property type="match status" value="1"/>
</dbReference>
<keyword evidence="2" id="KW-0808">Transferase</keyword>
<dbReference type="Proteomes" id="UP000464262">
    <property type="component" value="Chromosome 1"/>
</dbReference>
<dbReference type="GO" id="GO:0016740">
    <property type="term" value="F:transferase activity"/>
    <property type="evidence" value="ECO:0007669"/>
    <property type="project" value="UniProtKB-KW"/>
</dbReference>
<feature type="domain" description="Polysaccharide pyruvyl transferase" evidence="1">
    <location>
        <begin position="20"/>
        <end position="299"/>
    </location>
</feature>
<protein>
    <submittedName>
        <fullName evidence="2">Polysaccharide pyruvyl transferase family protein</fullName>
    </submittedName>
</protein>
<gene>
    <name evidence="2" type="ORF">GT360_13430</name>
</gene>
<dbReference type="EMBL" id="CP047475">
    <property type="protein sequence ID" value="QIA64430.1"/>
    <property type="molecule type" value="Genomic_DNA"/>
</dbReference>
<organism evidence="2 3">
    <name type="scientific">Vibrio astriarenae</name>
    <dbReference type="NCBI Taxonomy" id="1481923"/>
    <lineage>
        <taxon>Bacteria</taxon>
        <taxon>Pseudomonadati</taxon>
        <taxon>Pseudomonadota</taxon>
        <taxon>Gammaproteobacteria</taxon>
        <taxon>Vibrionales</taxon>
        <taxon>Vibrionaceae</taxon>
        <taxon>Vibrio</taxon>
    </lineage>
</organism>
<name>A0A7Z2YET4_9VIBR</name>
<evidence type="ECO:0000313" key="3">
    <source>
        <dbReference type="Proteomes" id="UP000464262"/>
    </source>
</evidence>
<reference evidence="2 3" key="1">
    <citation type="submission" date="2020-01" db="EMBL/GenBank/DDBJ databases">
        <title>Whole genome and functional gene identification of agarase of Vibrio HN897.</title>
        <authorList>
            <person name="Liu Y."/>
            <person name="Zhao Z."/>
        </authorList>
    </citation>
    <scope>NUCLEOTIDE SEQUENCE [LARGE SCALE GENOMIC DNA]</scope>
    <source>
        <strain evidence="2 3">HN897</strain>
    </source>
</reference>
<proteinExistence type="predicted"/>
<evidence type="ECO:0000259" key="1">
    <source>
        <dbReference type="Pfam" id="PF04230"/>
    </source>
</evidence>